<dbReference type="NCBIfam" id="NF005559">
    <property type="entry name" value="PRK07231.1"/>
    <property type="match status" value="1"/>
</dbReference>
<dbReference type="PANTHER" id="PTHR42760:SF133">
    <property type="entry name" value="3-OXOACYL-[ACYL-CARRIER-PROTEIN] REDUCTASE"/>
    <property type="match status" value="1"/>
</dbReference>
<dbReference type="InterPro" id="IPR036291">
    <property type="entry name" value="NAD(P)-bd_dom_sf"/>
</dbReference>
<dbReference type="EC" id="1.1.1.47" evidence="4"/>
<organism evidence="4 5">
    <name type="scientific">Sphingomonas horti</name>
    <dbReference type="NCBI Taxonomy" id="2682842"/>
    <lineage>
        <taxon>Bacteria</taxon>
        <taxon>Pseudomonadati</taxon>
        <taxon>Pseudomonadota</taxon>
        <taxon>Alphaproteobacteria</taxon>
        <taxon>Sphingomonadales</taxon>
        <taxon>Sphingomonadaceae</taxon>
        <taxon>Sphingomonas</taxon>
    </lineage>
</organism>
<dbReference type="PANTHER" id="PTHR42760">
    <property type="entry name" value="SHORT-CHAIN DEHYDROGENASES/REDUCTASES FAMILY MEMBER"/>
    <property type="match status" value="1"/>
</dbReference>
<dbReference type="EMBL" id="WQMS01000002">
    <property type="protein sequence ID" value="MVO76854.1"/>
    <property type="molecule type" value="Genomic_DNA"/>
</dbReference>
<evidence type="ECO:0000256" key="1">
    <source>
        <dbReference type="ARBA" id="ARBA00006484"/>
    </source>
</evidence>
<dbReference type="SMART" id="SM00822">
    <property type="entry name" value="PKS_KR"/>
    <property type="match status" value="1"/>
</dbReference>
<dbReference type="RefSeq" id="WP_157025818.1">
    <property type="nucleotide sequence ID" value="NZ_WQMS01000002.1"/>
</dbReference>
<evidence type="ECO:0000259" key="3">
    <source>
        <dbReference type="SMART" id="SM00822"/>
    </source>
</evidence>
<dbReference type="InterPro" id="IPR020904">
    <property type="entry name" value="Sc_DH/Rdtase_CS"/>
</dbReference>
<name>A0A6I4IXJ4_9SPHN</name>
<dbReference type="AlphaFoldDB" id="A0A6I4IXJ4"/>
<evidence type="ECO:0000313" key="5">
    <source>
        <dbReference type="Proteomes" id="UP000441389"/>
    </source>
</evidence>
<dbReference type="CDD" id="cd05233">
    <property type="entry name" value="SDR_c"/>
    <property type="match status" value="1"/>
</dbReference>
<dbReference type="PROSITE" id="PS00061">
    <property type="entry name" value="ADH_SHORT"/>
    <property type="match status" value="1"/>
</dbReference>
<dbReference type="InterPro" id="IPR002347">
    <property type="entry name" value="SDR_fam"/>
</dbReference>
<feature type="domain" description="Ketoreductase" evidence="3">
    <location>
        <begin position="7"/>
        <end position="185"/>
    </location>
</feature>
<dbReference type="InterPro" id="IPR057326">
    <property type="entry name" value="KR_dom"/>
</dbReference>
<sequence length="249" mass="26203">MLSLQGKVAIVTGGNSGIGLETAKLFAAQGAQVVITGRRKDVVDDAVSIIGNRSIGLQGDVADAEHHRKVADFVRERFGGIDVYVANAGIIRIQNTTEVSEADYDAQFSINARGTFFGVQHIAPVLRDGGAIICLGSIASEKVLEGHPVYAGTKASINAFARAWALELSSRRIRVNVLSPGPTDTAIVEKLGVPEADREGFTAAMTRSIPLARFGQPEEVARAALFLASDASSFVTGVNLRVDGGMALL</sequence>
<dbReference type="Proteomes" id="UP000441389">
    <property type="component" value="Unassembled WGS sequence"/>
</dbReference>
<gene>
    <name evidence="4" type="ORF">GON01_02730</name>
</gene>
<evidence type="ECO:0000313" key="4">
    <source>
        <dbReference type="EMBL" id="MVO76854.1"/>
    </source>
</evidence>
<keyword evidence="5" id="KW-1185">Reference proteome</keyword>
<dbReference type="PRINTS" id="PR00080">
    <property type="entry name" value="SDRFAMILY"/>
</dbReference>
<protein>
    <submittedName>
        <fullName evidence="4">Glucose 1-dehydrogenase</fullName>
        <ecNumber evidence="4">1.1.1.47</ecNumber>
    </submittedName>
</protein>
<proteinExistence type="inferred from homology"/>
<evidence type="ECO:0000256" key="2">
    <source>
        <dbReference type="ARBA" id="ARBA00023002"/>
    </source>
</evidence>
<reference evidence="4 5" key="1">
    <citation type="submission" date="2019-12" db="EMBL/GenBank/DDBJ databases">
        <authorList>
            <person name="Huq M.A."/>
        </authorList>
    </citation>
    <scope>NUCLEOTIDE SEQUENCE [LARGE SCALE GENOMIC DNA]</scope>
    <source>
        <strain evidence="4 5">MAH-20</strain>
    </source>
</reference>
<dbReference type="FunFam" id="3.40.50.720:FF:000084">
    <property type="entry name" value="Short-chain dehydrogenase reductase"/>
    <property type="match status" value="1"/>
</dbReference>
<dbReference type="Gene3D" id="3.40.50.720">
    <property type="entry name" value="NAD(P)-binding Rossmann-like Domain"/>
    <property type="match status" value="1"/>
</dbReference>
<dbReference type="Pfam" id="PF13561">
    <property type="entry name" value="adh_short_C2"/>
    <property type="match status" value="1"/>
</dbReference>
<dbReference type="GO" id="GO:0047936">
    <property type="term" value="F:glucose 1-dehydrogenase [NAD(P)+] activity"/>
    <property type="evidence" value="ECO:0007669"/>
    <property type="project" value="UniProtKB-EC"/>
</dbReference>
<comment type="similarity">
    <text evidence="1">Belongs to the short-chain dehydrogenases/reductases (SDR) family.</text>
</comment>
<accession>A0A6I4IXJ4</accession>
<keyword evidence="2 4" id="KW-0560">Oxidoreductase</keyword>
<dbReference type="SUPFAM" id="SSF51735">
    <property type="entry name" value="NAD(P)-binding Rossmann-fold domains"/>
    <property type="match status" value="1"/>
</dbReference>
<dbReference type="PRINTS" id="PR00081">
    <property type="entry name" value="GDHRDH"/>
</dbReference>
<comment type="caution">
    <text evidence="4">The sequence shown here is derived from an EMBL/GenBank/DDBJ whole genome shotgun (WGS) entry which is preliminary data.</text>
</comment>